<feature type="transmembrane region" description="Helical" evidence="2">
    <location>
        <begin position="20"/>
        <end position="42"/>
    </location>
</feature>
<evidence type="ECO:0008006" key="5">
    <source>
        <dbReference type="Google" id="ProtNLM"/>
    </source>
</evidence>
<feature type="region of interest" description="Disordered" evidence="1">
    <location>
        <begin position="134"/>
        <end position="153"/>
    </location>
</feature>
<feature type="compositionally biased region" description="Acidic residues" evidence="1">
    <location>
        <begin position="138"/>
        <end position="150"/>
    </location>
</feature>
<accession>A0AAV5VKW5</accession>
<dbReference type="EMBL" id="BTSY01000003">
    <property type="protein sequence ID" value="GMT19270.1"/>
    <property type="molecule type" value="Genomic_DNA"/>
</dbReference>
<evidence type="ECO:0000313" key="4">
    <source>
        <dbReference type="Proteomes" id="UP001432322"/>
    </source>
</evidence>
<dbReference type="AlphaFoldDB" id="A0AAV5VKW5"/>
<dbReference type="InterPro" id="IPR050344">
    <property type="entry name" value="Peptidase_M1_aminopeptidases"/>
</dbReference>
<sequence length="796" mass="88011">MSPPPSPNGKVPARGGYVKVAVLLLVLLITTVIIGGLAFIYLSSPDGESPTIDVTPNKTQRRNRPSAHFQSSDVSPIVGRPIQKGIETTTTPTTTIQTTVSTTTRTTTTSTTGEHAEVVIEEEPTIEVIETTEKIEEKEEEEEEEEEEIVEEKGEIDRCAALPIVRSSCAVVKRLPISHSPTPLNLLHYSLNLTTSYGSHFIGDSEIFIRPSTQTNQIELGATQHLRSLDSVTVFDCTSGEAICSTVQHDPAKEILSISLSSPSSSLLRIIINRFHSISAHSLYSQIPAAFNRQLPSVIGTHFHSDSDAKQLFPIVLGSGVRSPLSLCLFHDDSDMVTSSFPSDRDASASARRAAVDGKRTTCFEKTKPIQQRDFAFLAHQKTESIFFNKTSSAATELEVVFSFAQGFSPSHHEWIHEETQKVLSSVSEWTSFPFPLSRLTLIDAPIPVSHPVSPLGFIVLKSGSLLGNPKVATMRQSLMRQIIGQWIGGVLSSEMCVEDALITYLQWRINDEIAFIANQENTTEKVRQSRPSSLDSKSKRGRPSSSSPSLLCPDRLPSIFHSIESLYGDGIMQRIVRRLFETRPFTHFTLNQLSQVVSEITGDQNAGSYLRDWFTVSSRPLFHGRKIREGMNLTQIAAPKKEVNLWRLPIEFDGRIVEVKPELNQLLPISTAPIDCLVIDPRRKNTAVVAYDVETYQCLIRCSFNALCSLSPSEIDSVISDFGLFFTANLIPVEQRQVANWKIVFSSLQSRGSLTGETKCCIDHSLRIAPSRECAWTVNDICKKIDLSSAILSSV</sequence>
<evidence type="ECO:0000256" key="2">
    <source>
        <dbReference type="SAM" id="Phobius"/>
    </source>
</evidence>
<dbReference type="GO" id="GO:0005737">
    <property type="term" value="C:cytoplasm"/>
    <property type="evidence" value="ECO:0007669"/>
    <property type="project" value="TreeGrafter"/>
</dbReference>
<feature type="region of interest" description="Disordered" evidence="1">
    <location>
        <begin position="45"/>
        <end position="74"/>
    </location>
</feature>
<proteinExistence type="predicted"/>
<name>A0AAV5VKW5_9BILA</name>
<feature type="region of interest" description="Disordered" evidence="1">
    <location>
        <begin position="522"/>
        <end position="551"/>
    </location>
</feature>
<gene>
    <name evidence="3" type="ORF">PFISCL1PPCAC_10567</name>
</gene>
<evidence type="ECO:0000256" key="1">
    <source>
        <dbReference type="SAM" id="MobiDB-lite"/>
    </source>
</evidence>
<evidence type="ECO:0000313" key="3">
    <source>
        <dbReference type="EMBL" id="GMT19270.1"/>
    </source>
</evidence>
<dbReference type="GO" id="GO:0005615">
    <property type="term" value="C:extracellular space"/>
    <property type="evidence" value="ECO:0007669"/>
    <property type="project" value="TreeGrafter"/>
</dbReference>
<dbReference type="GO" id="GO:0016020">
    <property type="term" value="C:membrane"/>
    <property type="evidence" value="ECO:0007669"/>
    <property type="project" value="TreeGrafter"/>
</dbReference>
<comment type="caution">
    <text evidence="3">The sequence shown here is derived from an EMBL/GenBank/DDBJ whole genome shotgun (WGS) entry which is preliminary data.</text>
</comment>
<organism evidence="3 4">
    <name type="scientific">Pristionchus fissidentatus</name>
    <dbReference type="NCBI Taxonomy" id="1538716"/>
    <lineage>
        <taxon>Eukaryota</taxon>
        <taxon>Metazoa</taxon>
        <taxon>Ecdysozoa</taxon>
        <taxon>Nematoda</taxon>
        <taxon>Chromadorea</taxon>
        <taxon>Rhabditida</taxon>
        <taxon>Rhabditina</taxon>
        <taxon>Diplogasteromorpha</taxon>
        <taxon>Diplogasteroidea</taxon>
        <taxon>Neodiplogasteridae</taxon>
        <taxon>Pristionchus</taxon>
    </lineage>
</organism>
<keyword evidence="2" id="KW-0812">Transmembrane</keyword>
<dbReference type="Proteomes" id="UP001432322">
    <property type="component" value="Unassembled WGS sequence"/>
</dbReference>
<keyword evidence="4" id="KW-1185">Reference proteome</keyword>
<dbReference type="PANTHER" id="PTHR11533">
    <property type="entry name" value="PROTEASE M1 ZINC METALLOPROTEASE"/>
    <property type="match status" value="1"/>
</dbReference>
<keyword evidence="2" id="KW-1133">Transmembrane helix</keyword>
<dbReference type="InterPro" id="IPR027268">
    <property type="entry name" value="Peptidase_M4/M1_CTD_sf"/>
</dbReference>
<dbReference type="Gene3D" id="2.60.40.1730">
    <property type="entry name" value="tricorn interacting facor f3 domain"/>
    <property type="match status" value="1"/>
</dbReference>
<dbReference type="Gene3D" id="1.10.390.10">
    <property type="entry name" value="Neutral Protease Domain 2"/>
    <property type="match status" value="1"/>
</dbReference>
<keyword evidence="2" id="KW-0472">Membrane</keyword>
<dbReference type="InterPro" id="IPR042097">
    <property type="entry name" value="Aminopeptidase_N-like_N_sf"/>
</dbReference>
<protein>
    <recommendedName>
        <fullName evidence="5">Peptidase</fullName>
    </recommendedName>
</protein>
<dbReference type="SUPFAM" id="SSF55486">
    <property type="entry name" value="Metalloproteases ('zincins'), catalytic domain"/>
    <property type="match status" value="1"/>
</dbReference>
<dbReference type="PANTHER" id="PTHR11533:SF294">
    <property type="entry name" value="THYROTROPIN-RELEASING HORMONE-DEGRADING ECTOENZYME"/>
    <property type="match status" value="1"/>
</dbReference>
<reference evidence="3" key="1">
    <citation type="submission" date="2023-10" db="EMBL/GenBank/DDBJ databases">
        <title>Genome assembly of Pristionchus species.</title>
        <authorList>
            <person name="Yoshida K."/>
            <person name="Sommer R.J."/>
        </authorList>
    </citation>
    <scope>NUCLEOTIDE SEQUENCE</scope>
    <source>
        <strain evidence="3">RS5133</strain>
    </source>
</reference>